<dbReference type="Proteomes" id="UP000295444">
    <property type="component" value="Unassembled WGS sequence"/>
</dbReference>
<dbReference type="Pfam" id="PF09339">
    <property type="entry name" value="HTH_IclR"/>
    <property type="match status" value="1"/>
</dbReference>
<dbReference type="GO" id="GO:0003677">
    <property type="term" value="F:DNA binding"/>
    <property type="evidence" value="ECO:0007669"/>
    <property type="project" value="UniProtKB-KW"/>
</dbReference>
<name>A0A4R6SCK0_LABRH</name>
<dbReference type="InterPro" id="IPR036390">
    <property type="entry name" value="WH_DNA-bd_sf"/>
</dbReference>
<keyword evidence="1" id="KW-0805">Transcription regulation</keyword>
<dbReference type="PANTHER" id="PTHR30136:SF24">
    <property type="entry name" value="HTH-TYPE TRANSCRIPTIONAL REPRESSOR ALLR"/>
    <property type="match status" value="1"/>
</dbReference>
<dbReference type="SUPFAM" id="SSF55781">
    <property type="entry name" value="GAF domain-like"/>
    <property type="match status" value="1"/>
</dbReference>
<dbReference type="EMBL" id="SNXZ01000004">
    <property type="protein sequence ID" value="TDP96685.1"/>
    <property type="molecule type" value="Genomic_DNA"/>
</dbReference>
<evidence type="ECO:0000313" key="7">
    <source>
        <dbReference type="Proteomes" id="UP000295444"/>
    </source>
</evidence>
<evidence type="ECO:0000259" key="5">
    <source>
        <dbReference type="PROSITE" id="PS51078"/>
    </source>
</evidence>
<comment type="caution">
    <text evidence="6">The sequence shown here is derived from an EMBL/GenBank/DDBJ whole genome shotgun (WGS) entry which is preliminary data.</text>
</comment>
<keyword evidence="3" id="KW-0804">Transcription</keyword>
<keyword evidence="7" id="KW-1185">Reference proteome</keyword>
<dbReference type="InterPro" id="IPR014757">
    <property type="entry name" value="Tscrpt_reg_IclR_C"/>
</dbReference>
<dbReference type="InterPro" id="IPR050707">
    <property type="entry name" value="HTH_MetabolicPath_Reg"/>
</dbReference>
<dbReference type="InterPro" id="IPR029016">
    <property type="entry name" value="GAF-like_dom_sf"/>
</dbReference>
<organism evidence="6 7">
    <name type="scientific">Labedaea rhizosphaerae</name>
    <dbReference type="NCBI Taxonomy" id="598644"/>
    <lineage>
        <taxon>Bacteria</taxon>
        <taxon>Bacillati</taxon>
        <taxon>Actinomycetota</taxon>
        <taxon>Actinomycetes</taxon>
        <taxon>Pseudonocardiales</taxon>
        <taxon>Pseudonocardiaceae</taxon>
        <taxon>Labedaea</taxon>
    </lineage>
</organism>
<dbReference type="RefSeq" id="WP_133852005.1">
    <property type="nucleotide sequence ID" value="NZ_SNXZ01000004.1"/>
</dbReference>
<evidence type="ECO:0000256" key="1">
    <source>
        <dbReference type="ARBA" id="ARBA00023015"/>
    </source>
</evidence>
<dbReference type="SUPFAM" id="SSF46785">
    <property type="entry name" value="Winged helix' DNA-binding domain"/>
    <property type="match status" value="1"/>
</dbReference>
<proteinExistence type="predicted"/>
<sequence length="258" mass="27443">MVRVDDEGPPEGPPEDFVQSVGRALRVLEVVGAEPGLPVKAIARRCELNISTTYHLVRTMAYEGYLRRLSSGTYVIGDQVARRFHDLIGAFGRPPDAVAVLRSLTERTGLSAYLGCLNASRVTVVSVVEGPGSPYLEDFEAGLDVSPHATALGKVLLAALPSRERRAYLRENGLRPYTANTCTDLGDLEAALAAFGPGDVLVEHGEFRDDVACAGTLVPRTDDTGPAWAVVVSARGEDLPVHARQALLTAAGDLAGVR</sequence>
<gene>
    <name evidence="6" type="ORF">EV186_104673</name>
</gene>
<dbReference type="PANTHER" id="PTHR30136">
    <property type="entry name" value="HELIX-TURN-HELIX TRANSCRIPTIONAL REGULATOR, ICLR FAMILY"/>
    <property type="match status" value="1"/>
</dbReference>
<dbReference type="GO" id="GO:0045892">
    <property type="term" value="P:negative regulation of DNA-templated transcription"/>
    <property type="evidence" value="ECO:0007669"/>
    <property type="project" value="TreeGrafter"/>
</dbReference>
<dbReference type="Gene3D" id="1.10.10.10">
    <property type="entry name" value="Winged helix-like DNA-binding domain superfamily/Winged helix DNA-binding domain"/>
    <property type="match status" value="1"/>
</dbReference>
<evidence type="ECO:0000313" key="6">
    <source>
        <dbReference type="EMBL" id="TDP96685.1"/>
    </source>
</evidence>
<feature type="domain" description="IclR-ED" evidence="5">
    <location>
        <begin position="79"/>
        <end position="258"/>
    </location>
</feature>
<evidence type="ECO:0000256" key="3">
    <source>
        <dbReference type="ARBA" id="ARBA00023163"/>
    </source>
</evidence>
<reference evidence="6 7" key="1">
    <citation type="submission" date="2019-03" db="EMBL/GenBank/DDBJ databases">
        <title>Genomic Encyclopedia of Type Strains, Phase IV (KMG-IV): sequencing the most valuable type-strain genomes for metagenomic binning, comparative biology and taxonomic classification.</title>
        <authorList>
            <person name="Goeker M."/>
        </authorList>
    </citation>
    <scope>NUCLEOTIDE SEQUENCE [LARGE SCALE GENOMIC DNA]</scope>
    <source>
        <strain evidence="6 7">DSM 45361</strain>
    </source>
</reference>
<dbReference type="AlphaFoldDB" id="A0A4R6SCK0"/>
<dbReference type="PROSITE" id="PS51078">
    <property type="entry name" value="ICLR_ED"/>
    <property type="match status" value="1"/>
</dbReference>
<dbReference type="GO" id="GO:0003700">
    <property type="term" value="F:DNA-binding transcription factor activity"/>
    <property type="evidence" value="ECO:0007669"/>
    <property type="project" value="TreeGrafter"/>
</dbReference>
<evidence type="ECO:0000256" key="2">
    <source>
        <dbReference type="ARBA" id="ARBA00023125"/>
    </source>
</evidence>
<dbReference type="InterPro" id="IPR036388">
    <property type="entry name" value="WH-like_DNA-bd_sf"/>
</dbReference>
<protein>
    <submittedName>
        <fullName evidence="6">IclR family transcriptional regulator</fullName>
    </submittedName>
</protein>
<dbReference type="Gene3D" id="3.30.450.40">
    <property type="match status" value="1"/>
</dbReference>
<dbReference type="SMART" id="SM00346">
    <property type="entry name" value="HTH_ICLR"/>
    <property type="match status" value="1"/>
</dbReference>
<dbReference type="OrthoDB" id="5242615at2"/>
<dbReference type="InterPro" id="IPR005471">
    <property type="entry name" value="Tscrpt_reg_IclR_N"/>
</dbReference>
<dbReference type="Pfam" id="PF01614">
    <property type="entry name" value="IclR_C"/>
    <property type="match status" value="1"/>
</dbReference>
<feature type="domain" description="HTH iclR-type" evidence="4">
    <location>
        <begin position="18"/>
        <end position="78"/>
    </location>
</feature>
<dbReference type="PROSITE" id="PS51077">
    <property type="entry name" value="HTH_ICLR"/>
    <property type="match status" value="1"/>
</dbReference>
<evidence type="ECO:0000259" key="4">
    <source>
        <dbReference type="PROSITE" id="PS51077"/>
    </source>
</evidence>
<keyword evidence="2" id="KW-0238">DNA-binding</keyword>
<accession>A0A4R6SCK0</accession>